<evidence type="ECO:0000256" key="1">
    <source>
        <dbReference type="SAM" id="MobiDB-lite"/>
    </source>
</evidence>
<feature type="region of interest" description="Disordered" evidence="1">
    <location>
        <begin position="75"/>
        <end position="113"/>
    </location>
</feature>
<organism evidence="2 3">
    <name type="scientific">Elysia crispata</name>
    <name type="common">lettuce slug</name>
    <dbReference type="NCBI Taxonomy" id="231223"/>
    <lineage>
        <taxon>Eukaryota</taxon>
        <taxon>Metazoa</taxon>
        <taxon>Spiralia</taxon>
        <taxon>Lophotrochozoa</taxon>
        <taxon>Mollusca</taxon>
        <taxon>Gastropoda</taxon>
        <taxon>Heterobranchia</taxon>
        <taxon>Euthyneura</taxon>
        <taxon>Panpulmonata</taxon>
        <taxon>Sacoglossa</taxon>
        <taxon>Placobranchoidea</taxon>
        <taxon>Plakobranchidae</taxon>
        <taxon>Elysia</taxon>
    </lineage>
</organism>
<dbReference type="Proteomes" id="UP001283361">
    <property type="component" value="Unassembled WGS sequence"/>
</dbReference>
<evidence type="ECO:0000313" key="3">
    <source>
        <dbReference type="Proteomes" id="UP001283361"/>
    </source>
</evidence>
<keyword evidence="3" id="KW-1185">Reference proteome</keyword>
<proteinExistence type="predicted"/>
<comment type="caution">
    <text evidence="2">The sequence shown here is derived from an EMBL/GenBank/DDBJ whole genome shotgun (WGS) entry which is preliminary data.</text>
</comment>
<accession>A0AAE1DL64</accession>
<gene>
    <name evidence="2" type="ORF">RRG08_009293</name>
</gene>
<reference evidence="2" key="1">
    <citation type="journal article" date="2023" name="G3 (Bethesda)">
        <title>A reference genome for the long-term kleptoplast-retaining sea slug Elysia crispata morphotype clarki.</title>
        <authorList>
            <person name="Eastman K.E."/>
            <person name="Pendleton A.L."/>
            <person name="Shaikh M.A."/>
            <person name="Suttiyut T."/>
            <person name="Ogas R."/>
            <person name="Tomko P."/>
            <person name="Gavelis G."/>
            <person name="Widhalm J.R."/>
            <person name="Wisecaver J.H."/>
        </authorList>
    </citation>
    <scope>NUCLEOTIDE SEQUENCE</scope>
    <source>
        <strain evidence="2">ECLA1</strain>
    </source>
</reference>
<dbReference type="AlphaFoldDB" id="A0AAE1DL64"/>
<name>A0AAE1DL64_9GAST</name>
<evidence type="ECO:0000313" key="2">
    <source>
        <dbReference type="EMBL" id="KAK3773865.1"/>
    </source>
</evidence>
<feature type="compositionally biased region" description="Polar residues" evidence="1">
    <location>
        <begin position="104"/>
        <end position="113"/>
    </location>
</feature>
<dbReference type="EMBL" id="JAWDGP010003498">
    <property type="protein sequence ID" value="KAK3773865.1"/>
    <property type="molecule type" value="Genomic_DNA"/>
</dbReference>
<protein>
    <submittedName>
        <fullName evidence="2">Uncharacterized protein</fullName>
    </submittedName>
</protein>
<sequence>MRSVVCSINIKVSKTEHRVSLLRGQGTSIARHFFVPVAKKGDCEAHICCERPVAQSSKNPSELTVYTRQADKRSISVDHSLNSQTTARQHADDGCWHSPERAQRQVTETDSLP</sequence>
<feature type="compositionally biased region" description="Basic and acidic residues" evidence="1">
    <location>
        <begin position="89"/>
        <end position="103"/>
    </location>
</feature>
<feature type="compositionally biased region" description="Polar residues" evidence="1">
    <location>
        <begin position="77"/>
        <end position="88"/>
    </location>
</feature>